<comment type="caution">
    <text evidence="2">The sequence shown here is derived from an EMBL/GenBank/DDBJ whole genome shotgun (WGS) entry which is preliminary data.</text>
</comment>
<keyword evidence="1" id="KW-1133">Transmembrane helix</keyword>
<organism evidence="2 3">
    <name type="scientific">Schumannella soli</name>
    <dbReference type="NCBI Taxonomy" id="2590779"/>
    <lineage>
        <taxon>Bacteria</taxon>
        <taxon>Bacillati</taxon>
        <taxon>Actinomycetota</taxon>
        <taxon>Actinomycetes</taxon>
        <taxon>Micrococcales</taxon>
        <taxon>Microbacteriaceae</taxon>
        <taxon>Schumannella</taxon>
    </lineage>
</organism>
<keyword evidence="3" id="KW-1185">Reference proteome</keyword>
<proteinExistence type="predicted"/>
<reference evidence="2 3" key="1">
    <citation type="submission" date="2019-06" db="EMBL/GenBank/DDBJ databases">
        <authorList>
            <person name="Li F."/>
        </authorList>
    </citation>
    <scope>NUCLEOTIDE SEQUENCE [LARGE SCALE GENOMIC DNA]</scope>
    <source>
        <strain evidence="2 3">10F1D-1</strain>
    </source>
</reference>
<dbReference type="EMBL" id="VHQG01000002">
    <property type="protein sequence ID" value="TPW75949.1"/>
    <property type="molecule type" value="Genomic_DNA"/>
</dbReference>
<protein>
    <submittedName>
        <fullName evidence="2">ABC transporter permease</fullName>
    </submittedName>
</protein>
<feature type="transmembrane region" description="Helical" evidence="1">
    <location>
        <begin position="114"/>
        <end position="139"/>
    </location>
</feature>
<dbReference type="Proteomes" id="UP000316252">
    <property type="component" value="Unassembled WGS sequence"/>
</dbReference>
<dbReference type="AlphaFoldDB" id="A0A506Y6D0"/>
<gene>
    <name evidence="2" type="ORF">FJ657_08910</name>
</gene>
<accession>A0A506Y6D0</accession>
<feature type="transmembrane region" description="Helical" evidence="1">
    <location>
        <begin position="195"/>
        <end position="219"/>
    </location>
</feature>
<feature type="transmembrane region" description="Helical" evidence="1">
    <location>
        <begin position="166"/>
        <end position="188"/>
    </location>
</feature>
<evidence type="ECO:0000313" key="2">
    <source>
        <dbReference type="EMBL" id="TPW75949.1"/>
    </source>
</evidence>
<evidence type="ECO:0000256" key="1">
    <source>
        <dbReference type="SAM" id="Phobius"/>
    </source>
</evidence>
<keyword evidence="1" id="KW-0472">Membrane</keyword>
<dbReference type="RefSeq" id="WP_141163307.1">
    <property type="nucleotide sequence ID" value="NZ_VHQG01000002.1"/>
</dbReference>
<name>A0A506Y6D0_9MICO</name>
<feature type="transmembrane region" description="Helical" evidence="1">
    <location>
        <begin position="231"/>
        <end position="253"/>
    </location>
</feature>
<feature type="transmembrane region" description="Helical" evidence="1">
    <location>
        <begin position="37"/>
        <end position="61"/>
    </location>
</feature>
<evidence type="ECO:0000313" key="3">
    <source>
        <dbReference type="Proteomes" id="UP000316252"/>
    </source>
</evidence>
<dbReference type="OrthoDB" id="3209791at2"/>
<keyword evidence="1" id="KW-0812">Transmembrane</keyword>
<feature type="transmembrane region" description="Helical" evidence="1">
    <location>
        <begin position="81"/>
        <end position="107"/>
    </location>
</feature>
<sequence>MTADTLHLPATPLPAAPSLGRRLGNVVRLHLANPATIVVIPLSVLAVVFVVMMAIAGMILINAGDSTTVEKVSTGFQYSGAGFYIFVYMLVVAIQAMNATFTYALGLGVTRRDYYLGSALTFVLLSLAFTVFFAVMGAIEDATNGWGLGVRMFTSVYYGDAVATRFVVVLCAFLFFFFAGTVFAAVFVRWKAMGLTLLFLVLALLGVGAAFLVTITRSWDAFWGWVNTTGYVGIALWSLLLTAVMGVAGWALLRRATPRG</sequence>